<evidence type="ECO:0000256" key="4">
    <source>
        <dbReference type="ARBA" id="ARBA00022475"/>
    </source>
</evidence>
<dbReference type="AlphaFoldDB" id="A0A2N8ZGR3"/>
<dbReference type="Pfam" id="PF21687">
    <property type="entry name" value="T2SSK_1st"/>
    <property type="match status" value="1"/>
</dbReference>
<dbReference type="InterPro" id="IPR038072">
    <property type="entry name" value="GspK_central_sf"/>
</dbReference>
<comment type="similarity">
    <text evidence="2 10">Belongs to the GSP K family.</text>
</comment>
<evidence type="ECO:0000256" key="5">
    <source>
        <dbReference type="ARBA" id="ARBA00022519"/>
    </source>
</evidence>
<evidence type="ECO:0000259" key="11">
    <source>
        <dbReference type="Pfam" id="PF03934"/>
    </source>
</evidence>
<keyword evidence="3 10" id="KW-0813">Transport</keyword>
<dbReference type="Gene3D" id="3.30.1300.30">
    <property type="entry name" value="GSPII I/J protein-like"/>
    <property type="match status" value="1"/>
</dbReference>
<dbReference type="GO" id="GO:0009306">
    <property type="term" value="P:protein secretion"/>
    <property type="evidence" value="ECO:0007669"/>
    <property type="project" value="InterPro"/>
</dbReference>
<evidence type="ECO:0000256" key="7">
    <source>
        <dbReference type="ARBA" id="ARBA00022927"/>
    </source>
</evidence>
<evidence type="ECO:0000256" key="2">
    <source>
        <dbReference type="ARBA" id="ARBA00007246"/>
    </source>
</evidence>
<dbReference type="PIRSF" id="PIRSF002786">
    <property type="entry name" value="XcpX"/>
    <property type="match status" value="1"/>
</dbReference>
<dbReference type="PANTHER" id="PTHR38831">
    <property type="entry name" value="TYPE II SECRETION SYSTEM PROTEIN K"/>
    <property type="match status" value="1"/>
</dbReference>
<dbReference type="PANTHER" id="PTHR38831:SF1">
    <property type="entry name" value="TYPE II SECRETION SYSTEM PROTEIN K-RELATED"/>
    <property type="match status" value="1"/>
</dbReference>
<protein>
    <recommendedName>
        <fullName evidence="10">Type II secretion system protein K</fullName>
    </recommendedName>
</protein>
<keyword evidence="6" id="KW-0812">Transmembrane</keyword>
<feature type="domain" description="T2SS protein K first SAM-like" evidence="12">
    <location>
        <begin position="112"/>
        <end position="223"/>
    </location>
</feature>
<dbReference type="InterPro" id="IPR005628">
    <property type="entry name" value="GspK"/>
</dbReference>
<evidence type="ECO:0000259" key="12">
    <source>
        <dbReference type="Pfam" id="PF21687"/>
    </source>
</evidence>
<feature type="domain" description="T2SS protein K second SAM-like" evidence="11">
    <location>
        <begin position="228"/>
        <end position="295"/>
    </location>
</feature>
<gene>
    <name evidence="13" type="primary">epsK</name>
    <name evidence="13" type="ORF">VTAP4600_A3111</name>
</gene>
<dbReference type="NCBIfam" id="NF037980">
    <property type="entry name" value="T2SS_GspK"/>
    <property type="match status" value="1"/>
</dbReference>
<keyword evidence="9 10" id="KW-0472">Membrane</keyword>
<dbReference type="EMBL" id="LT960611">
    <property type="protein sequence ID" value="SON51077.1"/>
    <property type="molecule type" value="Genomic_DNA"/>
</dbReference>
<dbReference type="InterPro" id="IPR045584">
    <property type="entry name" value="Pilin-like"/>
</dbReference>
<dbReference type="KEGG" id="vta:A3111"/>
<dbReference type="InterPro" id="IPR049031">
    <property type="entry name" value="T2SSK_SAM-like_1st"/>
</dbReference>
<reference evidence="13 14" key="1">
    <citation type="submission" date="2017-10" db="EMBL/GenBank/DDBJ databases">
        <authorList>
            <person name="Banno H."/>
            <person name="Chua N.-H."/>
        </authorList>
    </citation>
    <scope>NUCLEOTIDE SEQUENCE [LARGE SCALE GENOMIC DNA]</scope>
    <source>
        <strain evidence="13">Vibrio tapetis CECT4600</strain>
    </source>
</reference>
<dbReference type="InterPro" id="IPR049179">
    <property type="entry name" value="T2SSK_SAM-like_2nd"/>
</dbReference>
<evidence type="ECO:0000256" key="3">
    <source>
        <dbReference type="ARBA" id="ARBA00022448"/>
    </source>
</evidence>
<sequence length="347" mass="39070">MKANLHRRSGIRPGKQSGVALIMVLLLLAVMTAIAATMSERLFTNFKRATSQINHQQAYWYSVGVEALAKAGIEQSYKDNDTINLSQPWAIEEQQYPLDYGQAIGKVVDKQACFNLNVLANDLNNGTDSQSPYLVKVLRSLLEQQSVEPYLAEVISDSSWEFVDSNSRVQSNSGAEDSTYESMQPPYLAPNGFMADSSEFRAVNQVSNEIMHKMSPLLCALPTKEWKLNVNTINEKQSAILVALFQPYLSEKNAKELVNNRKYDGWQSVDDFLAEASIASVDEKVRKLAKPYLSVDSQYFEVDAQILVEQSRVRLRSLLYSKDKKKTVVVRRRFGGMSERVSDSQTK</sequence>
<evidence type="ECO:0000256" key="1">
    <source>
        <dbReference type="ARBA" id="ARBA00004533"/>
    </source>
</evidence>
<organism evidence="13 14">
    <name type="scientific">Vibrio tapetis subsp. tapetis</name>
    <dbReference type="NCBI Taxonomy" id="1671868"/>
    <lineage>
        <taxon>Bacteria</taxon>
        <taxon>Pseudomonadati</taxon>
        <taxon>Pseudomonadota</taxon>
        <taxon>Gammaproteobacteria</taxon>
        <taxon>Vibrionales</taxon>
        <taxon>Vibrionaceae</taxon>
        <taxon>Vibrio</taxon>
    </lineage>
</organism>
<keyword evidence="8" id="KW-1133">Transmembrane helix</keyword>
<dbReference type="SUPFAM" id="SSF158544">
    <property type="entry name" value="GspK insert domain-like"/>
    <property type="match status" value="2"/>
</dbReference>
<dbReference type="Proteomes" id="UP000235828">
    <property type="component" value="Chromosome A"/>
</dbReference>
<dbReference type="Gene3D" id="1.10.40.60">
    <property type="entry name" value="EpsJ-like"/>
    <property type="match status" value="2"/>
</dbReference>
<dbReference type="GO" id="GO:0005886">
    <property type="term" value="C:plasma membrane"/>
    <property type="evidence" value="ECO:0007669"/>
    <property type="project" value="UniProtKB-SubCell"/>
</dbReference>
<keyword evidence="14" id="KW-1185">Reference proteome</keyword>
<name>A0A2N8ZGR3_9VIBR</name>
<keyword evidence="7" id="KW-0653">Protein transport</keyword>
<evidence type="ECO:0000313" key="14">
    <source>
        <dbReference type="Proteomes" id="UP000235828"/>
    </source>
</evidence>
<accession>A0A2N8ZGR3</accession>
<keyword evidence="4 10" id="KW-1003">Cell membrane</keyword>
<evidence type="ECO:0000256" key="8">
    <source>
        <dbReference type="ARBA" id="ARBA00022989"/>
    </source>
</evidence>
<proteinExistence type="inferred from homology"/>
<evidence type="ECO:0000256" key="6">
    <source>
        <dbReference type="ARBA" id="ARBA00022692"/>
    </source>
</evidence>
<evidence type="ECO:0000256" key="10">
    <source>
        <dbReference type="PIRNR" id="PIRNR002786"/>
    </source>
</evidence>
<evidence type="ECO:0000256" key="9">
    <source>
        <dbReference type="ARBA" id="ARBA00023136"/>
    </source>
</evidence>
<dbReference type="Pfam" id="PF03934">
    <property type="entry name" value="T2SSK"/>
    <property type="match status" value="1"/>
</dbReference>
<evidence type="ECO:0000313" key="13">
    <source>
        <dbReference type="EMBL" id="SON51077.1"/>
    </source>
</evidence>
<keyword evidence="5 10" id="KW-0997">Cell inner membrane</keyword>
<dbReference type="SUPFAM" id="SSF54523">
    <property type="entry name" value="Pili subunits"/>
    <property type="match status" value="1"/>
</dbReference>
<comment type="subcellular location">
    <subcellularLocation>
        <location evidence="1 10">Cell inner membrane</location>
    </subcellularLocation>
</comment>